<reference evidence="13 14" key="1">
    <citation type="submission" date="2018-09" db="EMBL/GenBank/DDBJ databases">
        <title>YIM 75507 draft genome.</title>
        <authorList>
            <person name="Tang S."/>
            <person name="Feng Y."/>
        </authorList>
    </citation>
    <scope>NUCLEOTIDE SEQUENCE [LARGE SCALE GENOMIC DNA]</scope>
    <source>
        <strain evidence="13 14">YIM 75507</strain>
    </source>
</reference>
<feature type="transmembrane region" description="Helical" evidence="12">
    <location>
        <begin position="290"/>
        <end position="311"/>
    </location>
</feature>
<comment type="caution">
    <text evidence="13">The sequence shown here is derived from an EMBL/GenBank/DDBJ whole genome shotgun (WGS) entry which is preliminary data.</text>
</comment>
<dbReference type="GO" id="GO:0016682">
    <property type="term" value="F:oxidoreductase activity, acting on diphenols and related substances as donors, oxygen as acceptor"/>
    <property type="evidence" value="ECO:0007669"/>
    <property type="project" value="TreeGrafter"/>
</dbReference>
<evidence type="ECO:0000256" key="11">
    <source>
        <dbReference type="ARBA" id="ARBA00023136"/>
    </source>
</evidence>
<keyword evidence="10 12" id="KW-0408">Iron</keyword>
<dbReference type="RefSeq" id="WP_119926896.1">
    <property type="nucleotide sequence ID" value="NZ_QZEY01000004.1"/>
</dbReference>
<dbReference type="GO" id="GO:0070069">
    <property type="term" value="C:cytochrome complex"/>
    <property type="evidence" value="ECO:0007669"/>
    <property type="project" value="UniProtKB-UniRule"/>
</dbReference>
<evidence type="ECO:0000256" key="2">
    <source>
        <dbReference type="ARBA" id="ARBA00009819"/>
    </source>
</evidence>
<keyword evidence="6 12" id="KW-0812">Transmembrane</keyword>
<gene>
    <name evidence="13" type="ORF">D5H75_14170</name>
</gene>
<dbReference type="GO" id="GO:0019646">
    <property type="term" value="P:aerobic electron transport chain"/>
    <property type="evidence" value="ECO:0007669"/>
    <property type="project" value="InterPro"/>
</dbReference>
<keyword evidence="3 12" id="KW-0813">Transport</keyword>
<evidence type="ECO:0000256" key="5">
    <source>
        <dbReference type="ARBA" id="ARBA00022617"/>
    </source>
</evidence>
<dbReference type="Proteomes" id="UP000265768">
    <property type="component" value="Unassembled WGS sequence"/>
</dbReference>
<feature type="transmembrane region" description="Helical" evidence="12">
    <location>
        <begin position="222"/>
        <end position="242"/>
    </location>
</feature>
<evidence type="ECO:0000256" key="6">
    <source>
        <dbReference type="ARBA" id="ARBA00022692"/>
    </source>
</evidence>
<dbReference type="PANTHER" id="PTHR30365:SF15">
    <property type="entry name" value="CYTOCHROME BD UBIQUINOL OXIDASE SUBUNIT 1"/>
    <property type="match status" value="1"/>
</dbReference>
<sequence>MNGETLELARWQFALTAGTHFLFVALTLGLATLVACVQTWATLTRNPVHARMTRFWGQLYVINYAVGIVTGLVMELQIGLNWSGLTHFAGNVFGSALAMETLVAFFIESTFLGLWIFGWNRLNRWAHLTLIWIVTLTAYASAYWIMVSNGFLQNPVGYRLDGKSLVLTDVGAVLANPNSILAFFHILGGALVTASFFMAGVSAYHLRRGHADSEGFRRSLRIGVGVSLPALMFTVTLGGMQFDIPGQSEQAFKSAAFGGSAEEVARVQADLVARFGPGDYLPPAALVDGAATLMMAAWAVMMLISGLSVLLMSFRRVVSRLRVWHWLLMLAIPLPFVSMISGWVYREVGRQPWAVNELLLVRDAVSDLSPGTMRLSITAFGVVFAALVVLNYWLLARQARRGPEGVALGAPTAPDERPAPAAVTF</sequence>
<evidence type="ECO:0000256" key="9">
    <source>
        <dbReference type="ARBA" id="ARBA00022989"/>
    </source>
</evidence>
<evidence type="ECO:0000256" key="3">
    <source>
        <dbReference type="ARBA" id="ARBA00022448"/>
    </source>
</evidence>
<keyword evidence="9 12" id="KW-1133">Transmembrane helix</keyword>
<dbReference type="OrthoDB" id="9807042at2"/>
<feature type="transmembrane region" description="Helical" evidence="12">
    <location>
        <begin position="375"/>
        <end position="395"/>
    </location>
</feature>
<keyword evidence="5 12" id="KW-0349">Heme</keyword>
<accession>A0A3A4ARZ8</accession>
<feature type="transmembrane region" description="Helical" evidence="12">
    <location>
        <begin position="323"/>
        <end position="345"/>
    </location>
</feature>
<evidence type="ECO:0000256" key="8">
    <source>
        <dbReference type="ARBA" id="ARBA00022982"/>
    </source>
</evidence>
<comment type="similarity">
    <text evidence="2 12">Belongs to the cytochrome ubiquinol oxidase subunit 1 family.</text>
</comment>
<dbReference type="GO" id="GO:0009055">
    <property type="term" value="F:electron transfer activity"/>
    <property type="evidence" value="ECO:0007669"/>
    <property type="project" value="UniProtKB-UniRule"/>
</dbReference>
<keyword evidence="8 12" id="KW-0249">Electron transport</keyword>
<evidence type="ECO:0000313" key="13">
    <source>
        <dbReference type="EMBL" id="RJL32648.1"/>
    </source>
</evidence>
<dbReference type="GO" id="GO:0005886">
    <property type="term" value="C:plasma membrane"/>
    <property type="evidence" value="ECO:0007669"/>
    <property type="project" value="UniProtKB-SubCell"/>
</dbReference>
<evidence type="ECO:0000256" key="12">
    <source>
        <dbReference type="PIRNR" id="PIRNR006446"/>
    </source>
</evidence>
<dbReference type="GO" id="GO:0046872">
    <property type="term" value="F:metal ion binding"/>
    <property type="evidence" value="ECO:0007669"/>
    <property type="project" value="UniProtKB-UniRule"/>
</dbReference>
<feature type="transmembrane region" description="Helical" evidence="12">
    <location>
        <begin position="94"/>
        <end position="118"/>
    </location>
</feature>
<feature type="transmembrane region" description="Helical" evidence="12">
    <location>
        <begin position="55"/>
        <end position="74"/>
    </location>
</feature>
<dbReference type="EMBL" id="QZEY01000004">
    <property type="protein sequence ID" value="RJL32648.1"/>
    <property type="molecule type" value="Genomic_DNA"/>
</dbReference>
<evidence type="ECO:0000256" key="1">
    <source>
        <dbReference type="ARBA" id="ARBA00004651"/>
    </source>
</evidence>
<keyword evidence="7 12" id="KW-0479">Metal-binding</keyword>
<keyword evidence="4 12" id="KW-1003">Cell membrane</keyword>
<feature type="transmembrane region" description="Helical" evidence="12">
    <location>
        <begin position="180"/>
        <end position="201"/>
    </location>
</feature>
<dbReference type="PANTHER" id="PTHR30365">
    <property type="entry name" value="CYTOCHROME D UBIQUINOL OXIDASE"/>
    <property type="match status" value="1"/>
</dbReference>
<comment type="subcellular location">
    <subcellularLocation>
        <location evidence="1">Cell membrane</location>
        <topology evidence="1">Multi-pass membrane protein</topology>
    </subcellularLocation>
</comment>
<proteinExistence type="inferred from homology"/>
<evidence type="ECO:0000313" key="14">
    <source>
        <dbReference type="Proteomes" id="UP000265768"/>
    </source>
</evidence>
<keyword evidence="11 12" id="KW-0472">Membrane</keyword>
<evidence type="ECO:0000256" key="4">
    <source>
        <dbReference type="ARBA" id="ARBA00022475"/>
    </source>
</evidence>
<feature type="transmembrane region" description="Helical" evidence="12">
    <location>
        <begin position="20"/>
        <end position="43"/>
    </location>
</feature>
<dbReference type="GO" id="GO:0020037">
    <property type="term" value="F:heme binding"/>
    <property type="evidence" value="ECO:0007669"/>
    <property type="project" value="TreeGrafter"/>
</dbReference>
<feature type="transmembrane region" description="Helical" evidence="12">
    <location>
        <begin position="125"/>
        <end position="146"/>
    </location>
</feature>
<dbReference type="AlphaFoldDB" id="A0A3A4ARZ8"/>
<keyword evidence="14" id="KW-1185">Reference proteome</keyword>
<dbReference type="PIRSF" id="PIRSF006446">
    <property type="entry name" value="Cyt_quinol_oxidase_1"/>
    <property type="match status" value="1"/>
</dbReference>
<name>A0A3A4ARZ8_9ACTN</name>
<organism evidence="13 14">
    <name type="scientific">Bailinhaonella thermotolerans</name>
    <dbReference type="NCBI Taxonomy" id="1070861"/>
    <lineage>
        <taxon>Bacteria</taxon>
        <taxon>Bacillati</taxon>
        <taxon>Actinomycetota</taxon>
        <taxon>Actinomycetes</taxon>
        <taxon>Streptosporangiales</taxon>
        <taxon>Streptosporangiaceae</taxon>
        <taxon>Bailinhaonella</taxon>
    </lineage>
</organism>
<dbReference type="Pfam" id="PF01654">
    <property type="entry name" value="Cyt_bd_oxida_I"/>
    <property type="match status" value="2"/>
</dbReference>
<dbReference type="InterPro" id="IPR002585">
    <property type="entry name" value="Cyt-d_ubiquinol_oxidase_su_1"/>
</dbReference>
<protein>
    <submittedName>
        <fullName evidence="13">Cytochrome ubiquinol oxidase subunit I</fullName>
    </submittedName>
</protein>
<evidence type="ECO:0000256" key="10">
    <source>
        <dbReference type="ARBA" id="ARBA00023004"/>
    </source>
</evidence>
<evidence type="ECO:0000256" key="7">
    <source>
        <dbReference type="ARBA" id="ARBA00022723"/>
    </source>
</evidence>